<dbReference type="PANTHER" id="PTHR30290">
    <property type="entry name" value="PERIPLASMIC BINDING COMPONENT OF ABC TRANSPORTER"/>
    <property type="match status" value="1"/>
</dbReference>
<evidence type="ECO:0000256" key="2">
    <source>
        <dbReference type="ARBA" id="ARBA00022448"/>
    </source>
</evidence>
<dbReference type="GO" id="GO:0030288">
    <property type="term" value="C:outer membrane-bounded periplasmic space"/>
    <property type="evidence" value="ECO:0007669"/>
    <property type="project" value="UniProtKB-ARBA"/>
</dbReference>
<evidence type="ECO:0000313" key="6">
    <source>
        <dbReference type="EMBL" id="SHI57933.1"/>
    </source>
</evidence>
<evidence type="ECO:0000313" key="7">
    <source>
        <dbReference type="Proteomes" id="UP000184171"/>
    </source>
</evidence>
<dbReference type="EMBL" id="FQZT01000001">
    <property type="protein sequence ID" value="SHI57933.1"/>
    <property type="molecule type" value="Genomic_DNA"/>
</dbReference>
<gene>
    <name evidence="6" type="ORF">SAMN02745165_00462</name>
</gene>
<organism evidence="6 7">
    <name type="scientific">Malonomonas rubra DSM 5091</name>
    <dbReference type="NCBI Taxonomy" id="1122189"/>
    <lineage>
        <taxon>Bacteria</taxon>
        <taxon>Pseudomonadati</taxon>
        <taxon>Thermodesulfobacteriota</taxon>
        <taxon>Desulfuromonadia</taxon>
        <taxon>Desulfuromonadales</taxon>
        <taxon>Geopsychrobacteraceae</taxon>
        <taxon>Malonomonas</taxon>
    </lineage>
</organism>
<dbReference type="Pfam" id="PF00496">
    <property type="entry name" value="SBP_bac_5"/>
    <property type="match status" value="1"/>
</dbReference>
<dbReference type="InterPro" id="IPR000914">
    <property type="entry name" value="SBP_5_dom"/>
</dbReference>
<feature type="domain" description="Solute-binding protein family 5" evidence="5">
    <location>
        <begin position="85"/>
        <end position="450"/>
    </location>
</feature>
<comment type="similarity">
    <text evidence="1">Belongs to the bacterial solute-binding protein 5 family.</text>
</comment>
<keyword evidence="7" id="KW-1185">Reference proteome</keyword>
<dbReference type="PROSITE" id="PS01040">
    <property type="entry name" value="SBP_BACTERIAL_5"/>
    <property type="match status" value="1"/>
</dbReference>
<protein>
    <submittedName>
        <fullName evidence="6">Peptide/nickel transport system substrate-binding protein</fullName>
    </submittedName>
</protein>
<dbReference type="Proteomes" id="UP000184171">
    <property type="component" value="Unassembled WGS sequence"/>
</dbReference>
<dbReference type="FunFam" id="3.10.105.10:FF:000006">
    <property type="entry name" value="Peptide ABC transporter substrate-binding protein"/>
    <property type="match status" value="1"/>
</dbReference>
<dbReference type="PROSITE" id="PS51257">
    <property type="entry name" value="PROKAR_LIPOPROTEIN"/>
    <property type="match status" value="1"/>
</dbReference>
<dbReference type="CDD" id="cd08514">
    <property type="entry name" value="PBP2_AppA_like"/>
    <property type="match status" value="1"/>
</dbReference>
<evidence type="ECO:0000256" key="4">
    <source>
        <dbReference type="SAM" id="SignalP"/>
    </source>
</evidence>
<dbReference type="STRING" id="1122189.SAMN02745165_00462"/>
<dbReference type="GO" id="GO:1904680">
    <property type="term" value="F:peptide transmembrane transporter activity"/>
    <property type="evidence" value="ECO:0007669"/>
    <property type="project" value="TreeGrafter"/>
</dbReference>
<keyword evidence="3 4" id="KW-0732">Signal</keyword>
<dbReference type="RefSeq" id="WP_072905119.1">
    <property type="nucleotide sequence ID" value="NZ_FQZT01000001.1"/>
</dbReference>
<evidence type="ECO:0000256" key="1">
    <source>
        <dbReference type="ARBA" id="ARBA00005695"/>
    </source>
</evidence>
<feature type="chain" id="PRO_5012793635" evidence="4">
    <location>
        <begin position="28"/>
        <end position="543"/>
    </location>
</feature>
<dbReference type="Gene3D" id="3.90.76.10">
    <property type="entry name" value="Dipeptide-binding Protein, Domain 1"/>
    <property type="match status" value="1"/>
</dbReference>
<dbReference type="PANTHER" id="PTHR30290:SF38">
    <property type="entry name" value="D,D-DIPEPTIDE-BINDING PERIPLASMIC PROTEIN DDPA-RELATED"/>
    <property type="match status" value="1"/>
</dbReference>
<dbReference type="OrthoDB" id="9772924at2"/>
<dbReference type="InterPro" id="IPR039424">
    <property type="entry name" value="SBP_5"/>
</dbReference>
<dbReference type="SUPFAM" id="SSF53850">
    <property type="entry name" value="Periplasmic binding protein-like II"/>
    <property type="match status" value="1"/>
</dbReference>
<reference evidence="6 7" key="1">
    <citation type="submission" date="2016-11" db="EMBL/GenBank/DDBJ databases">
        <authorList>
            <person name="Jaros S."/>
            <person name="Januszkiewicz K."/>
            <person name="Wedrychowicz H."/>
        </authorList>
    </citation>
    <scope>NUCLEOTIDE SEQUENCE [LARGE SCALE GENOMIC DNA]</scope>
    <source>
        <strain evidence="6 7">DSM 5091</strain>
    </source>
</reference>
<proteinExistence type="inferred from homology"/>
<dbReference type="GO" id="GO:0015833">
    <property type="term" value="P:peptide transport"/>
    <property type="evidence" value="ECO:0007669"/>
    <property type="project" value="TreeGrafter"/>
</dbReference>
<dbReference type="Gene3D" id="3.10.105.10">
    <property type="entry name" value="Dipeptide-binding Protein, Domain 3"/>
    <property type="match status" value="1"/>
</dbReference>
<accession>A0A1M6CAL7</accession>
<name>A0A1M6CAL7_MALRU</name>
<keyword evidence="2" id="KW-0813">Transport</keyword>
<dbReference type="AlphaFoldDB" id="A0A1M6CAL7"/>
<feature type="signal peptide" evidence="4">
    <location>
        <begin position="1"/>
        <end position="27"/>
    </location>
</feature>
<sequence>MKRFCLLRYVLLFAVLLLAGCNNNEQASLPGVEESLTPEYGDTFIEASIGDASVLLPVLASDSASSSINSMLYNGLVRYNKDLVIEGELAESWEISPDNLSIVFKLRKNVKWHDGEPFTSADVKFNYELYVDPKTPTAYAESFRQVTRVEAPDPYTFIAYYDKPYAPALISWGMPIHPKHLLEGQDVTKSPLARNPVGTGPYTLVEWQAGEKIVLESNPDYFEGQPYIKRVVYRIIPDQATQFLELQTGSLDFMGLSPLQYDRQTDTPAFRRLYNKYRYLAFGYTYLGYNLRRPLFQDKRVRQALSFAINKQEIIDGVLLGYGVAATGPYKPDTWVYNPDVPRYDYNPDKARALLAEAGWEDSDGDGILDKDGQKFSFAIVTNQGNDLRSKTGEIIQRRFKEIGVDVKLRIIEWATFLKEFINPGNFDATILGWTGGPEPDSYNVWHSSKTGPQQLNFIGFKNAEVDLALEKGRRVFDLQQRKAFYDKFQEVLAEEQPYTFLYISEALPAVSKRFRGVEAAPAGIRYNFNQWFVPKSEQKYTR</sequence>
<dbReference type="GO" id="GO:0043190">
    <property type="term" value="C:ATP-binding cassette (ABC) transporter complex"/>
    <property type="evidence" value="ECO:0007669"/>
    <property type="project" value="InterPro"/>
</dbReference>
<evidence type="ECO:0000256" key="3">
    <source>
        <dbReference type="ARBA" id="ARBA00022729"/>
    </source>
</evidence>
<dbReference type="PIRSF" id="PIRSF002741">
    <property type="entry name" value="MppA"/>
    <property type="match status" value="1"/>
</dbReference>
<evidence type="ECO:0000259" key="5">
    <source>
        <dbReference type="Pfam" id="PF00496"/>
    </source>
</evidence>
<dbReference type="Gene3D" id="3.40.190.10">
    <property type="entry name" value="Periplasmic binding protein-like II"/>
    <property type="match status" value="1"/>
</dbReference>
<dbReference type="InterPro" id="IPR023765">
    <property type="entry name" value="SBP_5_CS"/>
</dbReference>
<dbReference type="InterPro" id="IPR030678">
    <property type="entry name" value="Peptide/Ni-bd"/>
</dbReference>